<dbReference type="EMBL" id="PCRF01000223">
    <property type="protein sequence ID" value="PIP16018.1"/>
    <property type="molecule type" value="Genomic_DNA"/>
</dbReference>
<dbReference type="Gene3D" id="3.30.70.3290">
    <property type="match status" value="1"/>
</dbReference>
<organism evidence="1 2">
    <name type="scientific">bacterium (Candidatus Ratteibacteria) CG23_combo_of_CG06-09_8_20_14_all_48_7</name>
    <dbReference type="NCBI Taxonomy" id="2014292"/>
    <lineage>
        <taxon>Bacteria</taxon>
        <taxon>Candidatus Ratteibacteria</taxon>
    </lineage>
</organism>
<accession>A0A2G9Y9V4</accession>
<dbReference type="Gene3D" id="3.40.366.10">
    <property type="entry name" value="Malonyl-Coenzyme A Acyl Carrier Protein, domain 2"/>
    <property type="match status" value="1"/>
</dbReference>
<protein>
    <submittedName>
        <fullName evidence="1">Uncharacterized protein</fullName>
    </submittedName>
</protein>
<dbReference type="AlphaFoldDB" id="A0A2G9Y9V4"/>
<gene>
    <name evidence="1" type="ORF">COX46_04540</name>
</gene>
<sequence>FVEVGPRNVLTGLVNQILGDKPHLAVACNTGTGKNEAIQFLQALGQLFTAGVDLKAERLFSKENQGDDKLSFPESRD</sequence>
<name>A0A2G9Y9V4_9BACT</name>
<feature type="non-terminal residue" evidence="1">
    <location>
        <position position="1"/>
    </location>
</feature>
<proteinExistence type="predicted"/>
<evidence type="ECO:0000313" key="1">
    <source>
        <dbReference type="EMBL" id="PIP16018.1"/>
    </source>
</evidence>
<comment type="caution">
    <text evidence="1">The sequence shown here is derived from an EMBL/GenBank/DDBJ whole genome shotgun (WGS) entry which is preliminary data.</text>
</comment>
<evidence type="ECO:0000313" key="2">
    <source>
        <dbReference type="Proteomes" id="UP000230392"/>
    </source>
</evidence>
<dbReference type="GO" id="GO:0016740">
    <property type="term" value="F:transferase activity"/>
    <property type="evidence" value="ECO:0007669"/>
    <property type="project" value="InterPro"/>
</dbReference>
<dbReference type="InterPro" id="IPR001227">
    <property type="entry name" value="Ac_transferase_dom_sf"/>
</dbReference>
<dbReference type="Proteomes" id="UP000230392">
    <property type="component" value="Unassembled WGS sequence"/>
</dbReference>
<reference evidence="1 2" key="1">
    <citation type="submission" date="2017-09" db="EMBL/GenBank/DDBJ databases">
        <title>Depth-based differentiation of microbial function through sediment-hosted aquifers and enrichment of novel symbionts in the deep terrestrial subsurface.</title>
        <authorList>
            <person name="Probst A.J."/>
            <person name="Ladd B."/>
            <person name="Jarett J.K."/>
            <person name="Geller-Mcgrath D.E."/>
            <person name="Sieber C.M."/>
            <person name="Emerson J.B."/>
            <person name="Anantharaman K."/>
            <person name="Thomas B.C."/>
            <person name="Malmstrom R."/>
            <person name="Stieglmeier M."/>
            <person name="Klingl A."/>
            <person name="Woyke T."/>
            <person name="Ryan C.M."/>
            <person name="Banfield J.F."/>
        </authorList>
    </citation>
    <scope>NUCLEOTIDE SEQUENCE [LARGE SCALE GENOMIC DNA]</scope>
    <source>
        <strain evidence="1">CG23_combo_of_CG06-09_8_20_14_all_48_7</strain>
    </source>
</reference>